<evidence type="ECO:0000313" key="3">
    <source>
        <dbReference type="Proteomes" id="UP001367030"/>
    </source>
</evidence>
<dbReference type="RefSeq" id="WP_340333170.1">
    <property type="nucleotide sequence ID" value="NZ_JBBKZS010000001.1"/>
</dbReference>
<dbReference type="PROSITE" id="PS50911">
    <property type="entry name" value="CHAP"/>
    <property type="match status" value="1"/>
</dbReference>
<dbReference type="Proteomes" id="UP001367030">
    <property type="component" value="Unassembled WGS sequence"/>
</dbReference>
<dbReference type="SUPFAM" id="SSF54001">
    <property type="entry name" value="Cysteine proteinases"/>
    <property type="match status" value="1"/>
</dbReference>
<comment type="caution">
    <text evidence="2">The sequence shown here is derived from an EMBL/GenBank/DDBJ whole genome shotgun (WGS) entry which is preliminary data.</text>
</comment>
<dbReference type="Pfam" id="PF05257">
    <property type="entry name" value="CHAP"/>
    <property type="match status" value="1"/>
</dbReference>
<dbReference type="SUPFAM" id="SSF47090">
    <property type="entry name" value="PGBD-like"/>
    <property type="match status" value="1"/>
</dbReference>
<sequence length="262" mass="27274">MALDLSKLPVRQGESDKATVKAIQQALVANGLNVPLDGNFDALMTSAVKTFQAQHTDSAGGPLTVDGVVGRLTWFAMSSPAPVARQNASLLAASALAMAASKIGVRETGPNRGPDVDVFLTTAGLNPKGGGAAGFPWCQAFVYWAFNEAARQLGIPNPTPKTAGVLAHWNAAKTIPSATRFTPKQLLADLSQASAGSLVVYDFGGGLGHIAFIEQCNDDGRLSTVEGNTNTDGSRNGIGVFRLTRRKISISEHGLKGVIAYA</sequence>
<feature type="domain" description="Peptidase C51" evidence="1">
    <location>
        <begin position="113"/>
        <end position="262"/>
    </location>
</feature>
<dbReference type="InterPro" id="IPR007921">
    <property type="entry name" value="CHAP_dom"/>
</dbReference>
<reference evidence="2 3" key="1">
    <citation type="submission" date="2024-03" db="EMBL/GenBank/DDBJ databases">
        <title>Novel species of the genus Variovorax.</title>
        <authorList>
            <person name="Liu Q."/>
            <person name="Xin Y.-H."/>
        </authorList>
    </citation>
    <scope>NUCLEOTIDE SEQUENCE [LARGE SCALE GENOMIC DNA]</scope>
    <source>
        <strain evidence="2 3">KACC 18901</strain>
    </source>
</reference>
<dbReference type="InterPro" id="IPR002477">
    <property type="entry name" value="Peptidoglycan-bd-like"/>
</dbReference>
<dbReference type="InterPro" id="IPR036365">
    <property type="entry name" value="PGBD-like_sf"/>
</dbReference>
<protein>
    <submittedName>
        <fullName evidence="2">CHAP domain-containing protein</fullName>
    </submittedName>
</protein>
<proteinExistence type="predicted"/>
<keyword evidence="3" id="KW-1185">Reference proteome</keyword>
<dbReference type="Pfam" id="PF01471">
    <property type="entry name" value="PG_binding_1"/>
    <property type="match status" value="1"/>
</dbReference>
<organism evidence="2 3">
    <name type="scientific">Variovorax robiniae</name>
    <dbReference type="NCBI Taxonomy" id="1836199"/>
    <lineage>
        <taxon>Bacteria</taxon>
        <taxon>Pseudomonadati</taxon>
        <taxon>Pseudomonadota</taxon>
        <taxon>Betaproteobacteria</taxon>
        <taxon>Burkholderiales</taxon>
        <taxon>Comamonadaceae</taxon>
        <taxon>Variovorax</taxon>
    </lineage>
</organism>
<name>A0ABU8WZX4_9BURK</name>
<evidence type="ECO:0000313" key="2">
    <source>
        <dbReference type="EMBL" id="MEJ8853056.1"/>
    </source>
</evidence>
<evidence type="ECO:0000259" key="1">
    <source>
        <dbReference type="PROSITE" id="PS50911"/>
    </source>
</evidence>
<accession>A0ABU8WZX4</accession>
<dbReference type="Gene3D" id="1.10.101.10">
    <property type="entry name" value="PGBD-like superfamily/PGBD"/>
    <property type="match status" value="1"/>
</dbReference>
<dbReference type="EMBL" id="JBBKZS010000001">
    <property type="protein sequence ID" value="MEJ8853056.1"/>
    <property type="molecule type" value="Genomic_DNA"/>
</dbReference>
<dbReference type="Gene3D" id="3.90.1720.10">
    <property type="entry name" value="endopeptidase domain like (from Nostoc punctiforme)"/>
    <property type="match status" value="1"/>
</dbReference>
<dbReference type="InterPro" id="IPR036366">
    <property type="entry name" value="PGBDSf"/>
</dbReference>
<dbReference type="InterPro" id="IPR038765">
    <property type="entry name" value="Papain-like_cys_pep_sf"/>
</dbReference>
<gene>
    <name evidence="2" type="ORF">WKW79_00660</name>
</gene>